<dbReference type="GO" id="GO:0000976">
    <property type="term" value="F:transcription cis-regulatory region binding"/>
    <property type="evidence" value="ECO:0007669"/>
    <property type="project" value="TreeGrafter"/>
</dbReference>
<evidence type="ECO:0000256" key="1">
    <source>
        <dbReference type="ARBA" id="ARBA00022553"/>
    </source>
</evidence>
<evidence type="ECO:0000313" key="10">
    <source>
        <dbReference type="EMBL" id="SDF98825.1"/>
    </source>
</evidence>
<evidence type="ECO:0000256" key="5">
    <source>
        <dbReference type="ARBA" id="ARBA00023163"/>
    </source>
</evidence>
<keyword evidence="3" id="KW-0805">Transcription regulation</keyword>
<feature type="domain" description="Response regulatory" evidence="8">
    <location>
        <begin position="2"/>
        <end position="115"/>
    </location>
</feature>
<dbReference type="EMBL" id="FNCK01000002">
    <property type="protein sequence ID" value="SDF98825.1"/>
    <property type="molecule type" value="Genomic_DNA"/>
</dbReference>
<evidence type="ECO:0000256" key="4">
    <source>
        <dbReference type="ARBA" id="ARBA00023125"/>
    </source>
</evidence>
<keyword evidence="11" id="KW-1185">Reference proteome</keyword>
<dbReference type="CDD" id="cd00383">
    <property type="entry name" value="trans_reg_C"/>
    <property type="match status" value="1"/>
</dbReference>
<dbReference type="GO" id="GO:0005829">
    <property type="term" value="C:cytosol"/>
    <property type="evidence" value="ECO:0007669"/>
    <property type="project" value="TreeGrafter"/>
</dbReference>
<dbReference type="GO" id="GO:0006355">
    <property type="term" value="P:regulation of DNA-templated transcription"/>
    <property type="evidence" value="ECO:0007669"/>
    <property type="project" value="InterPro"/>
</dbReference>
<dbReference type="STRING" id="120956.SAMN05421791_102118"/>
<sequence>MRIFIVEDDPIIAEGLANTLKRHQFEVKICQNFESVVEECLAWPAHLVLMDINLPFQNGYYWCGQLRAHSQIPIIFISSLSDQLDQMVALQMGGDDYLIKPIDLQLTVAKIQALLRRSYNYLPENKMKYIFDGMILNTQALTIEYQGEAIELTATEYQILFELFKKKGDYARREDILDACWQENNFIDDNTLAVNISRLRKKLSILKRDPVIGTKKNVGYCLLRNEG</sequence>
<evidence type="ECO:0000256" key="6">
    <source>
        <dbReference type="PROSITE-ProRule" id="PRU00169"/>
    </source>
</evidence>
<dbReference type="AlphaFoldDB" id="A0A1G7QK26"/>
<dbReference type="Proteomes" id="UP000199708">
    <property type="component" value="Unassembled WGS sequence"/>
</dbReference>
<reference evidence="10 11" key="1">
    <citation type="submission" date="2016-10" db="EMBL/GenBank/DDBJ databases">
        <authorList>
            <person name="de Groot N.N."/>
        </authorList>
    </citation>
    <scope>NUCLEOTIDE SEQUENCE [LARGE SCALE GENOMIC DNA]</scope>
    <source>
        <strain evidence="10 11">ATCC BAA-466</strain>
    </source>
</reference>
<organism evidence="10 11">
    <name type="scientific">Facklamia miroungae</name>
    <dbReference type="NCBI Taxonomy" id="120956"/>
    <lineage>
        <taxon>Bacteria</taxon>
        <taxon>Bacillati</taxon>
        <taxon>Bacillota</taxon>
        <taxon>Bacilli</taxon>
        <taxon>Lactobacillales</taxon>
        <taxon>Aerococcaceae</taxon>
        <taxon>Facklamia</taxon>
    </lineage>
</organism>
<dbReference type="SUPFAM" id="SSF46894">
    <property type="entry name" value="C-terminal effector domain of the bipartite response regulators"/>
    <property type="match status" value="1"/>
</dbReference>
<protein>
    <submittedName>
        <fullName evidence="10">Two-component system, OmpR family, response regulator protein BraR/BceR</fullName>
    </submittedName>
</protein>
<evidence type="ECO:0000259" key="9">
    <source>
        <dbReference type="PROSITE" id="PS51755"/>
    </source>
</evidence>
<keyword evidence="5" id="KW-0804">Transcription</keyword>
<evidence type="ECO:0000256" key="7">
    <source>
        <dbReference type="PROSITE-ProRule" id="PRU01091"/>
    </source>
</evidence>
<evidence type="ECO:0000313" key="11">
    <source>
        <dbReference type="Proteomes" id="UP000199708"/>
    </source>
</evidence>
<evidence type="ECO:0000256" key="3">
    <source>
        <dbReference type="ARBA" id="ARBA00023015"/>
    </source>
</evidence>
<dbReference type="Gene3D" id="3.40.50.2300">
    <property type="match status" value="1"/>
</dbReference>
<dbReference type="Pfam" id="PF00486">
    <property type="entry name" value="Trans_reg_C"/>
    <property type="match status" value="1"/>
</dbReference>
<evidence type="ECO:0000259" key="8">
    <source>
        <dbReference type="PROSITE" id="PS50110"/>
    </source>
</evidence>
<feature type="DNA-binding region" description="OmpR/PhoB-type" evidence="7">
    <location>
        <begin position="126"/>
        <end position="224"/>
    </location>
</feature>
<dbReference type="GO" id="GO:0000156">
    <property type="term" value="F:phosphorelay response regulator activity"/>
    <property type="evidence" value="ECO:0007669"/>
    <property type="project" value="TreeGrafter"/>
</dbReference>
<proteinExistence type="predicted"/>
<dbReference type="InterPro" id="IPR001789">
    <property type="entry name" value="Sig_transdc_resp-reg_receiver"/>
</dbReference>
<dbReference type="Gene3D" id="1.10.10.10">
    <property type="entry name" value="Winged helix-like DNA-binding domain superfamily/Winged helix DNA-binding domain"/>
    <property type="match status" value="1"/>
</dbReference>
<feature type="modified residue" description="4-aspartylphosphate" evidence="6">
    <location>
        <position position="51"/>
    </location>
</feature>
<dbReference type="InterPro" id="IPR016032">
    <property type="entry name" value="Sig_transdc_resp-reg_C-effctor"/>
</dbReference>
<dbReference type="SMART" id="SM00862">
    <property type="entry name" value="Trans_reg_C"/>
    <property type="match status" value="1"/>
</dbReference>
<dbReference type="PANTHER" id="PTHR48111">
    <property type="entry name" value="REGULATOR OF RPOS"/>
    <property type="match status" value="1"/>
</dbReference>
<dbReference type="InterPro" id="IPR036388">
    <property type="entry name" value="WH-like_DNA-bd_sf"/>
</dbReference>
<dbReference type="InterPro" id="IPR001867">
    <property type="entry name" value="OmpR/PhoB-type_DNA-bd"/>
</dbReference>
<dbReference type="OrthoDB" id="9790442at2"/>
<dbReference type="SUPFAM" id="SSF52172">
    <property type="entry name" value="CheY-like"/>
    <property type="match status" value="1"/>
</dbReference>
<feature type="domain" description="OmpR/PhoB-type" evidence="9">
    <location>
        <begin position="126"/>
        <end position="224"/>
    </location>
</feature>
<dbReference type="PANTHER" id="PTHR48111:SF43">
    <property type="entry name" value="STAGE 0 SPORULATION PROTEIN A HOMOLOG"/>
    <property type="match status" value="1"/>
</dbReference>
<keyword evidence="4 7" id="KW-0238">DNA-binding</keyword>
<dbReference type="PROSITE" id="PS51755">
    <property type="entry name" value="OMPR_PHOB"/>
    <property type="match status" value="1"/>
</dbReference>
<dbReference type="SMART" id="SM00448">
    <property type="entry name" value="REC"/>
    <property type="match status" value="1"/>
</dbReference>
<dbReference type="RefSeq" id="WP_090289209.1">
    <property type="nucleotide sequence ID" value="NZ_FNCK01000002.1"/>
</dbReference>
<keyword evidence="2" id="KW-0902">Two-component regulatory system</keyword>
<dbReference type="InterPro" id="IPR011006">
    <property type="entry name" value="CheY-like_superfamily"/>
</dbReference>
<gene>
    <name evidence="10" type="ORF">SAMN05421791_102118</name>
</gene>
<dbReference type="GO" id="GO:0032993">
    <property type="term" value="C:protein-DNA complex"/>
    <property type="evidence" value="ECO:0007669"/>
    <property type="project" value="TreeGrafter"/>
</dbReference>
<dbReference type="PROSITE" id="PS50110">
    <property type="entry name" value="RESPONSE_REGULATORY"/>
    <property type="match status" value="1"/>
</dbReference>
<keyword evidence="1 6" id="KW-0597">Phosphoprotein</keyword>
<dbReference type="InterPro" id="IPR039420">
    <property type="entry name" value="WalR-like"/>
</dbReference>
<evidence type="ECO:0000256" key="2">
    <source>
        <dbReference type="ARBA" id="ARBA00023012"/>
    </source>
</evidence>
<name>A0A1G7QK26_9LACT</name>
<dbReference type="Pfam" id="PF00072">
    <property type="entry name" value="Response_reg"/>
    <property type="match status" value="1"/>
</dbReference>
<accession>A0A1G7QK26</accession>